<dbReference type="EMBL" id="CP042305">
    <property type="protein sequence ID" value="QDZ14242.1"/>
    <property type="molecule type" value="Genomic_DNA"/>
</dbReference>
<evidence type="ECO:0008006" key="3">
    <source>
        <dbReference type="Google" id="ProtNLM"/>
    </source>
</evidence>
<dbReference type="SUPFAM" id="SSF56563">
    <property type="entry name" value="Major capsid protein gp5"/>
    <property type="match status" value="1"/>
</dbReference>
<sequence length="590" mass="62094">MTAPLPAADSVIFDAGQLVIASEDDRIVTGLLLPYGVEGHTNIGGFTVEAATIELPADPDVVTLNVQHDHEQPVGRAVQLDERADGVYASYRIARTAEGDAALADIKSGKRRSLSMEAKGVIVRAGKAVAGRLFGSALVERPAFEGATVLAEYDPEHGIDAARITNLPDGSTLTVGNATTSTTVAEKKEPVDPAGGEETMPEAVVPETVTASAVAPVKSETTKRIEALEAKFEALGGKKKTGITPEQAFTVMASLVRRERVDEKLIEQVFRTPESLFEEARSVYAAQTNVDDPIENQDLSPQWVGEYFGRVKPKPLITDLLNPQTLTSRKVQGYKWSDLPSGASWAGNGAEIHSGAVDAVTIDEIPAQYFAGGNTVSRENFDFGGGPAFLAWYFGQQSLNVQSWLDSLALTALIEGSLDGGTNIIAAPHLAAAVDNTDAQGTLVDAVVAFYTARLEVPDFVLMDSALYTSFLKTKTTDTYGYLSALLGISSGSLEGLTIRPIPTAKMTQAKQATGLVGGAAKGGTNRAVKALAGAKLGADIYTLPGSPFQAETVNVANGQVNVGAYAYGLVKPASDTITAAYSDAFFGVY</sequence>
<protein>
    <recommendedName>
        <fullName evidence="3">Phage major capsid protein</fullName>
    </recommendedName>
</protein>
<dbReference type="Proteomes" id="UP000320216">
    <property type="component" value="Chromosome"/>
</dbReference>
<dbReference type="KEGG" id="huw:FPZ11_05205"/>
<organism evidence="1 2">
    <name type="scientific">Humibacter ginsenosidimutans</name>
    <dbReference type="NCBI Taxonomy" id="2599293"/>
    <lineage>
        <taxon>Bacteria</taxon>
        <taxon>Bacillati</taxon>
        <taxon>Actinomycetota</taxon>
        <taxon>Actinomycetes</taxon>
        <taxon>Micrococcales</taxon>
        <taxon>Microbacteriaceae</taxon>
        <taxon>Humibacter</taxon>
    </lineage>
</organism>
<accession>A0A5B8M3E3</accession>
<dbReference type="RefSeq" id="WP_146318947.1">
    <property type="nucleotide sequence ID" value="NZ_CP042305.1"/>
</dbReference>
<name>A0A5B8M3E3_9MICO</name>
<reference evidence="1 2" key="1">
    <citation type="submission" date="2019-07" db="EMBL/GenBank/DDBJ databases">
        <title>Full genome sequence of Humibacter sp. WJ7-1.</title>
        <authorList>
            <person name="Im W.-T."/>
        </authorList>
    </citation>
    <scope>NUCLEOTIDE SEQUENCE [LARGE SCALE GENOMIC DNA]</scope>
    <source>
        <strain evidence="1 2">WJ7-1</strain>
    </source>
</reference>
<dbReference type="AlphaFoldDB" id="A0A5B8M3E3"/>
<keyword evidence="2" id="KW-1185">Reference proteome</keyword>
<evidence type="ECO:0000313" key="2">
    <source>
        <dbReference type="Proteomes" id="UP000320216"/>
    </source>
</evidence>
<evidence type="ECO:0000313" key="1">
    <source>
        <dbReference type="EMBL" id="QDZ14242.1"/>
    </source>
</evidence>
<gene>
    <name evidence="1" type="ORF">FPZ11_05205</name>
</gene>
<proteinExistence type="predicted"/>
<dbReference type="OrthoDB" id="4411595at2"/>